<evidence type="ECO:0000259" key="2">
    <source>
        <dbReference type="PROSITE" id="PS50866"/>
    </source>
</evidence>
<dbReference type="InterPro" id="IPR009038">
    <property type="entry name" value="GOLD_dom"/>
</dbReference>
<dbReference type="SMART" id="SM00516">
    <property type="entry name" value="SEC14"/>
    <property type="match status" value="1"/>
</dbReference>
<dbReference type="SUPFAM" id="SSF101576">
    <property type="entry name" value="Supernatant protein factor (SPF), C-terminal domain"/>
    <property type="match status" value="1"/>
</dbReference>
<dbReference type="PANTHER" id="PTHR23324:SF88">
    <property type="entry name" value="CRAL-TRIO DOMAIN-CONTAINING PROTEIN"/>
    <property type="match status" value="1"/>
</dbReference>
<dbReference type="GO" id="GO:0005737">
    <property type="term" value="C:cytoplasm"/>
    <property type="evidence" value="ECO:0007669"/>
    <property type="project" value="TreeGrafter"/>
</dbReference>
<dbReference type="PROSITE" id="PS50191">
    <property type="entry name" value="CRAL_TRIO"/>
    <property type="match status" value="1"/>
</dbReference>
<dbReference type="CDD" id="cd00170">
    <property type="entry name" value="SEC14"/>
    <property type="match status" value="1"/>
</dbReference>
<feature type="domain" description="CRAL-TRIO" evidence="1">
    <location>
        <begin position="84"/>
        <end position="256"/>
    </location>
</feature>
<dbReference type="Pfam" id="PF00650">
    <property type="entry name" value="CRAL_TRIO"/>
    <property type="match status" value="1"/>
</dbReference>
<accession>A0A0D6M3A7</accession>
<name>A0A0D6M3A7_9BILA</name>
<dbReference type="Gene3D" id="2.60.120.680">
    <property type="entry name" value="GOLD domain"/>
    <property type="match status" value="1"/>
</dbReference>
<dbReference type="InterPro" id="IPR036865">
    <property type="entry name" value="CRAL-TRIO_dom_sf"/>
</dbReference>
<dbReference type="PROSITE" id="PS50866">
    <property type="entry name" value="GOLD"/>
    <property type="match status" value="1"/>
</dbReference>
<dbReference type="Gene3D" id="3.40.525.10">
    <property type="entry name" value="CRAL-TRIO lipid binding domain"/>
    <property type="match status" value="1"/>
</dbReference>
<evidence type="ECO:0000313" key="3">
    <source>
        <dbReference type="EMBL" id="EPB78594.1"/>
    </source>
</evidence>
<dbReference type="PANTHER" id="PTHR23324">
    <property type="entry name" value="SEC14 RELATED PROTEIN"/>
    <property type="match status" value="1"/>
</dbReference>
<organism evidence="3 4">
    <name type="scientific">Ancylostoma ceylanicum</name>
    <dbReference type="NCBI Taxonomy" id="53326"/>
    <lineage>
        <taxon>Eukaryota</taxon>
        <taxon>Metazoa</taxon>
        <taxon>Ecdysozoa</taxon>
        <taxon>Nematoda</taxon>
        <taxon>Chromadorea</taxon>
        <taxon>Rhabditida</taxon>
        <taxon>Rhabditina</taxon>
        <taxon>Rhabditomorpha</taxon>
        <taxon>Strongyloidea</taxon>
        <taxon>Ancylostomatidae</taxon>
        <taxon>Ancylostomatinae</taxon>
        <taxon>Ancylostoma</taxon>
    </lineage>
</organism>
<dbReference type="Proteomes" id="UP000054495">
    <property type="component" value="Unassembled WGS sequence"/>
</dbReference>
<dbReference type="SUPFAM" id="SSF52087">
    <property type="entry name" value="CRAL/TRIO domain"/>
    <property type="match status" value="1"/>
</dbReference>
<reference evidence="3 4" key="1">
    <citation type="submission" date="2013-05" db="EMBL/GenBank/DDBJ databases">
        <title>Draft genome of the parasitic nematode Anyclostoma ceylanicum.</title>
        <authorList>
            <person name="Mitreva M."/>
        </authorList>
    </citation>
    <scope>NUCLEOTIDE SEQUENCE [LARGE SCALE GENOMIC DNA]</scope>
</reference>
<evidence type="ECO:0000259" key="1">
    <source>
        <dbReference type="PROSITE" id="PS50191"/>
    </source>
</evidence>
<proteinExistence type="predicted"/>
<gene>
    <name evidence="3" type="ORF">ANCCEY_02334</name>
</gene>
<sequence length="505" mass="57895">MTAVEISESDRQLIEELRSKIKNELELVPSYSDDLSLLRWLVGWDRKIDVVLPKIKFSLRAIHALGLHKEDLSTLEKVTAKCDECSKPLQYLPGSLLGYDKEGNVISLQMIGRLDAAGLMPCTRNSDLYRMRIAESEGVMQIIRAMEKKHGRQFGTSVIFDLDGLSFSQLDMQAMKVVTTMLAQLQEMFPDVIRKIFVINVPSFIQVLWGMVSPCLAKQTQQKIRILGDDWKDVLKEAIGEEVLYENWGGTRKADTPYGHVRTGGKVPAELRYDPSNDLPADKLQKLVVSAKSMNFVPVVVEAHEVVARVNATWLKWRPMTGVLSDKNILDRFKSKVYRAVVRSVALYGADCWPATKEVERRLSVMEMKMLRWTVGVTHADRTRNEKICERFGIAPIADKLRETRLRWYGHVLQKHQAGRKISWWWRLESNDIGFVVYRAAPGQEQVAEHVDDFMVHPKFKLQTDFVPEDGEILAEEPGVYKFVFDNTHSRLRSKTVRYCIEVKN</sequence>
<dbReference type="InterPro" id="IPR036598">
    <property type="entry name" value="GOLD_dom_sf"/>
</dbReference>
<keyword evidence="4" id="KW-1185">Reference proteome</keyword>
<evidence type="ECO:0000313" key="4">
    <source>
        <dbReference type="Proteomes" id="UP000054495"/>
    </source>
</evidence>
<protein>
    <submittedName>
        <fullName evidence="3">CRAL/TRIO domain protein</fullName>
    </submittedName>
</protein>
<feature type="domain" description="GOLD" evidence="2">
    <location>
        <begin position="387"/>
        <end position="503"/>
    </location>
</feature>
<dbReference type="InterPro" id="IPR051064">
    <property type="entry name" value="SEC14/CRAL-TRIO_domain"/>
</dbReference>
<dbReference type="EMBL" id="KE124809">
    <property type="protein sequence ID" value="EPB78594.1"/>
    <property type="molecule type" value="Genomic_DNA"/>
</dbReference>
<dbReference type="InterPro" id="IPR001251">
    <property type="entry name" value="CRAL-TRIO_dom"/>
</dbReference>
<dbReference type="AlphaFoldDB" id="A0A0D6M3A7"/>